<evidence type="ECO:0000256" key="11">
    <source>
        <dbReference type="ARBA" id="ARBA00048954"/>
    </source>
</evidence>
<evidence type="ECO:0000256" key="9">
    <source>
        <dbReference type="ARBA" id="ARBA00023235"/>
    </source>
</evidence>
<comment type="caution">
    <text evidence="13">The sequence shown here is derived from an EMBL/GenBank/DDBJ whole genome shotgun (WGS) entry which is preliminary data.</text>
</comment>
<evidence type="ECO:0000256" key="7">
    <source>
        <dbReference type="ARBA" id="ARBA00022840"/>
    </source>
</evidence>
<keyword evidence="4" id="KW-0547">Nucleotide-binding</keyword>
<organism evidence="13 14">
    <name type="scientific">Ureibacillus suwonensis</name>
    <dbReference type="NCBI Taxonomy" id="313007"/>
    <lineage>
        <taxon>Bacteria</taxon>
        <taxon>Bacillati</taxon>
        <taxon>Bacillota</taxon>
        <taxon>Bacilli</taxon>
        <taxon>Bacillales</taxon>
        <taxon>Caryophanaceae</taxon>
        <taxon>Ureibacillus</taxon>
    </lineage>
</organism>
<dbReference type="InterPro" id="IPR007693">
    <property type="entry name" value="DNA_helicase_DnaB-like_N"/>
</dbReference>
<keyword evidence="8" id="KW-0238">DNA-binding</keyword>
<dbReference type="Pfam" id="PF00772">
    <property type="entry name" value="DnaB"/>
    <property type="match status" value="1"/>
</dbReference>
<evidence type="ECO:0000313" key="14">
    <source>
        <dbReference type="Proteomes" id="UP001595978"/>
    </source>
</evidence>
<dbReference type="SMART" id="SM00382">
    <property type="entry name" value="AAA"/>
    <property type="match status" value="1"/>
</dbReference>
<evidence type="ECO:0000259" key="12">
    <source>
        <dbReference type="PROSITE" id="PS51199"/>
    </source>
</evidence>
<evidence type="ECO:0000256" key="1">
    <source>
        <dbReference type="ARBA" id="ARBA00008428"/>
    </source>
</evidence>
<keyword evidence="6 13" id="KW-0347">Helicase</keyword>
<gene>
    <name evidence="13" type="ORF">ACFPOH_08985</name>
</gene>
<keyword evidence="5" id="KW-0378">Hydrolase</keyword>
<dbReference type="PROSITE" id="PS51199">
    <property type="entry name" value="SF4_HELICASE"/>
    <property type="match status" value="1"/>
</dbReference>
<dbReference type="InterPro" id="IPR027417">
    <property type="entry name" value="P-loop_NTPase"/>
</dbReference>
<evidence type="ECO:0000256" key="6">
    <source>
        <dbReference type="ARBA" id="ARBA00022806"/>
    </source>
</evidence>
<name>A0ABW0RC67_9BACL</name>
<dbReference type="CDD" id="cd00984">
    <property type="entry name" value="DnaB_C"/>
    <property type="match status" value="1"/>
</dbReference>
<keyword evidence="2" id="KW-0639">Primosome</keyword>
<comment type="catalytic activity">
    <reaction evidence="11">
        <text>ATP + H2O = ADP + phosphate + H(+)</text>
        <dbReference type="Rhea" id="RHEA:13065"/>
        <dbReference type="ChEBI" id="CHEBI:15377"/>
        <dbReference type="ChEBI" id="CHEBI:15378"/>
        <dbReference type="ChEBI" id="CHEBI:30616"/>
        <dbReference type="ChEBI" id="CHEBI:43474"/>
        <dbReference type="ChEBI" id="CHEBI:456216"/>
        <dbReference type="EC" id="5.6.2.3"/>
    </reaction>
</comment>
<feature type="domain" description="SF4 helicase" evidence="12">
    <location>
        <begin position="152"/>
        <end position="428"/>
    </location>
</feature>
<dbReference type="SUPFAM" id="SSF52540">
    <property type="entry name" value="P-loop containing nucleoside triphosphate hydrolases"/>
    <property type="match status" value="1"/>
</dbReference>
<keyword evidence="14" id="KW-1185">Reference proteome</keyword>
<dbReference type="EMBL" id="JBHSNQ010000076">
    <property type="protein sequence ID" value="MFC5541896.1"/>
    <property type="molecule type" value="Genomic_DNA"/>
</dbReference>
<evidence type="ECO:0000256" key="5">
    <source>
        <dbReference type="ARBA" id="ARBA00022801"/>
    </source>
</evidence>
<evidence type="ECO:0000256" key="10">
    <source>
        <dbReference type="ARBA" id="ARBA00044969"/>
    </source>
</evidence>
<dbReference type="EC" id="5.6.2.3" evidence="10"/>
<dbReference type="RefSeq" id="WP_390309443.1">
    <property type="nucleotide sequence ID" value="NZ_JBHSNQ010000076.1"/>
</dbReference>
<reference evidence="14" key="1">
    <citation type="journal article" date="2019" name="Int. J. Syst. Evol. Microbiol.">
        <title>The Global Catalogue of Microorganisms (GCM) 10K type strain sequencing project: providing services to taxonomists for standard genome sequencing and annotation.</title>
        <authorList>
            <consortium name="The Broad Institute Genomics Platform"/>
            <consortium name="The Broad Institute Genome Sequencing Center for Infectious Disease"/>
            <person name="Wu L."/>
            <person name="Ma J."/>
        </authorList>
    </citation>
    <scope>NUCLEOTIDE SEQUENCE [LARGE SCALE GENOMIC DNA]</scope>
    <source>
        <strain evidence="14">CCUG 56331</strain>
    </source>
</reference>
<dbReference type="Proteomes" id="UP001595978">
    <property type="component" value="Unassembled WGS sequence"/>
</dbReference>
<evidence type="ECO:0000256" key="2">
    <source>
        <dbReference type="ARBA" id="ARBA00022515"/>
    </source>
</evidence>
<dbReference type="PANTHER" id="PTHR30153:SF2">
    <property type="entry name" value="REPLICATIVE DNA HELICASE"/>
    <property type="match status" value="1"/>
</dbReference>
<dbReference type="InterPro" id="IPR007694">
    <property type="entry name" value="DNA_helicase_DnaB-like_C"/>
</dbReference>
<protein>
    <recommendedName>
        <fullName evidence="10">DNA 5'-3' helicase</fullName>
        <ecNumber evidence="10">5.6.2.3</ecNumber>
    </recommendedName>
</protein>
<keyword evidence="9" id="KW-0413">Isomerase</keyword>
<evidence type="ECO:0000256" key="4">
    <source>
        <dbReference type="ARBA" id="ARBA00022741"/>
    </source>
</evidence>
<dbReference type="Gene3D" id="3.40.50.300">
    <property type="entry name" value="P-loop containing nucleotide triphosphate hydrolases"/>
    <property type="match status" value="1"/>
</dbReference>
<dbReference type="PANTHER" id="PTHR30153">
    <property type="entry name" value="REPLICATIVE DNA HELICASE DNAB"/>
    <property type="match status" value="1"/>
</dbReference>
<keyword evidence="3" id="KW-0235">DNA replication</keyword>
<dbReference type="Gene3D" id="1.10.860.10">
    <property type="entry name" value="DNAb Helicase, Chain A"/>
    <property type="match status" value="1"/>
</dbReference>
<accession>A0ABW0RC67</accession>
<sequence length="428" mass="49404">MQPLNTDLLEKSILGTMMKENHLIHEAGIQPEMFVSEAHRVIFEAMRHLANQGKPADCVTLLTEVEVGEAGANYLITMASYANPEKFEQYMDLLMEAWRERQKIALLAEAQAENWPIEQIQTKLDQLFTGNQTIETSIDQDLVQLSERPFFPEDESDYIPIDIKQLTKMMNGFRQGEVTIIAGRPSMGKTDVMNHFALHTGKTGHLPIIFSLEMNRKMLVERLIALCGNISRTKMRNPYQTFTQEEKDKWMDHLSELKKANIHIDDRAGITVNEMRAQIRKLMKKHPDKKPVIFIDYLQMIACEEYRNNQYLNIAYISAQLKKMAKDFHCPVVCLAQLNRAVEARHNKRPVMSDIRDSGNIEQDADVIIILYRDAYYEQLQPEEKRQPQSRYEKLEFIVAKNRNGPTGTAYVYYNKSTGKIAEEAVEA</sequence>
<evidence type="ECO:0000256" key="8">
    <source>
        <dbReference type="ARBA" id="ARBA00023125"/>
    </source>
</evidence>
<dbReference type="InterPro" id="IPR003593">
    <property type="entry name" value="AAA+_ATPase"/>
</dbReference>
<evidence type="ECO:0000256" key="3">
    <source>
        <dbReference type="ARBA" id="ARBA00022705"/>
    </source>
</evidence>
<dbReference type="InterPro" id="IPR036185">
    <property type="entry name" value="DNA_heli_DnaB-like_N_sf"/>
</dbReference>
<dbReference type="SUPFAM" id="SSF48024">
    <property type="entry name" value="N-terminal domain of DnaB helicase"/>
    <property type="match status" value="1"/>
</dbReference>
<proteinExistence type="inferred from homology"/>
<dbReference type="Pfam" id="PF03796">
    <property type="entry name" value="DnaB_C"/>
    <property type="match status" value="1"/>
</dbReference>
<comment type="similarity">
    <text evidence="1">Belongs to the helicase family. DnaB subfamily.</text>
</comment>
<dbReference type="InterPro" id="IPR016136">
    <property type="entry name" value="DNA_helicase_N/primase_C"/>
</dbReference>
<dbReference type="GO" id="GO:0004386">
    <property type="term" value="F:helicase activity"/>
    <property type="evidence" value="ECO:0007669"/>
    <property type="project" value="UniProtKB-KW"/>
</dbReference>
<evidence type="ECO:0000313" key="13">
    <source>
        <dbReference type="EMBL" id="MFC5541896.1"/>
    </source>
</evidence>
<keyword evidence="7" id="KW-0067">ATP-binding</keyword>